<feature type="domain" description="Beta-glucuronidase C-terminal" evidence="1">
    <location>
        <begin position="453"/>
        <end position="567"/>
    </location>
</feature>
<dbReference type="Proteomes" id="UP000774617">
    <property type="component" value="Unassembled WGS sequence"/>
</dbReference>
<dbReference type="EMBL" id="JAGTJR010000003">
    <property type="protein sequence ID" value="KAH7062174.1"/>
    <property type="molecule type" value="Genomic_DNA"/>
</dbReference>
<evidence type="ECO:0000313" key="3">
    <source>
        <dbReference type="Proteomes" id="UP000774617"/>
    </source>
</evidence>
<sequence>MAAISALSTFRRAVSVATYLSGLAVATYDKHENSKSKVSTALTLDPAPGNSAGPVLPEAFVSYAFEFSSFPDFAGNSTSGPNLFSDNLLNNIGNITGTKPYIRVGGNTHNPESNPTGSIQDRRHFLTKFQPRDYAVYDPTLPVSLIGIIDPQRQPNYPTNVTVGPSFFESYTTWPGCRYVHGFNLARSNGTYGDVDLLGPVEPACRALSNDNLLYWEIGNEVDVYAQGRFAMRAPGWDEAGFTHEWLNASRRVRARMDEACPDLATGEKFKFWLPSYGDPSNGFDTIRPWELGIDEDGVVAEASGHFYMSGFGLPGITLQGTLLNHSNIVRRAADSVNVSAILRRDYNLSYAITEANSLFNAGQPDVSNVFGGALWTLDFNLWCAASGIARVHMQQGLNFRYASWQPRDTDRAPRQTKPSYYGDVAVASALGNLKEGRVRVANLPMEGETSAAYATYVDGVLKRVVLINMQTYNYSTAADGVTRPGRVYSFGVPEGCGGEANAVTVERLIANGSNVLSGVTFNGISYNVELDEGRPVVQDNVTRDESLGIEEDGIVNVVVPDASAAIVQLGCTGASAGTKDAYKRWMWF</sequence>
<evidence type="ECO:0000313" key="2">
    <source>
        <dbReference type="EMBL" id="KAH7062174.1"/>
    </source>
</evidence>
<dbReference type="Gene3D" id="3.20.20.80">
    <property type="entry name" value="Glycosidases"/>
    <property type="match status" value="1"/>
</dbReference>
<dbReference type="PANTHER" id="PTHR36183">
    <property type="entry name" value="BETA-GLUCURONIDASE"/>
    <property type="match status" value="1"/>
</dbReference>
<dbReference type="InterPro" id="IPR052974">
    <property type="entry name" value="GH79_Enzymes"/>
</dbReference>
<evidence type="ECO:0000259" key="1">
    <source>
        <dbReference type="Pfam" id="PF16862"/>
    </source>
</evidence>
<reference evidence="2 3" key="1">
    <citation type="journal article" date="2021" name="Nat. Commun.">
        <title>Genetic determinants of endophytism in the Arabidopsis root mycobiome.</title>
        <authorList>
            <person name="Mesny F."/>
            <person name="Miyauchi S."/>
            <person name="Thiergart T."/>
            <person name="Pickel B."/>
            <person name="Atanasova L."/>
            <person name="Karlsson M."/>
            <person name="Huettel B."/>
            <person name="Barry K.W."/>
            <person name="Haridas S."/>
            <person name="Chen C."/>
            <person name="Bauer D."/>
            <person name="Andreopoulos W."/>
            <person name="Pangilinan J."/>
            <person name="LaButti K."/>
            <person name="Riley R."/>
            <person name="Lipzen A."/>
            <person name="Clum A."/>
            <person name="Drula E."/>
            <person name="Henrissat B."/>
            <person name="Kohler A."/>
            <person name="Grigoriev I.V."/>
            <person name="Martin F.M."/>
            <person name="Hacquard S."/>
        </authorList>
    </citation>
    <scope>NUCLEOTIDE SEQUENCE [LARGE SCALE GENOMIC DNA]</scope>
    <source>
        <strain evidence="2 3">MPI-SDFR-AT-0080</strain>
    </source>
</reference>
<dbReference type="SUPFAM" id="SSF51445">
    <property type="entry name" value="(Trans)glycosidases"/>
    <property type="match status" value="1"/>
</dbReference>
<dbReference type="InterPro" id="IPR031728">
    <property type="entry name" value="GlcAase_C"/>
</dbReference>
<name>A0ABQ8GPS6_9PEZI</name>
<keyword evidence="3" id="KW-1185">Reference proteome</keyword>
<comment type="caution">
    <text evidence="2">The sequence shown here is derived from an EMBL/GenBank/DDBJ whole genome shotgun (WGS) entry which is preliminary data.</text>
</comment>
<gene>
    <name evidence="2" type="ORF">B0J12DRAFT_724277</name>
</gene>
<accession>A0ABQ8GPS6</accession>
<organism evidence="2 3">
    <name type="scientific">Macrophomina phaseolina</name>
    <dbReference type="NCBI Taxonomy" id="35725"/>
    <lineage>
        <taxon>Eukaryota</taxon>
        <taxon>Fungi</taxon>
        <taxon>Dikarya</taxon>
        <taxon>Ascomycota</taxon>
        <taxon>Pezizomycotina</taxon>
        <taxon>Dothideomycetes</taxon>
        <taxon>Dothideomycetes incertae sedis</taxon>
        <taxon>Botryosphaeriales</taxon>
        <taxon>Botryosphaeriaceae</taxon>
        <taxon>Macrophomina</taxon>
    </lineage>
</organism>
<dbReference type="Pfam" id="PF16862">
    <property type="entry name" value="Glyco_hydro_79C"/>
    <property type="match status" value="1"/>
</dbReference>
<proteinExistence type="predicted"/>
<dbReference type="PANTHER" id="PTHR36183:SF2">
    <property type="entry name" value="BETA-GLUCURONIDASE C-TERMINAL DOMAIN-CONTAINING PROTEIN"/>
    <property type="match status" value="1"/>
</dbReference>
<protein>
    <recommendedName>
        <fullName evidence="1">Beta-glucuronidase C-terminal domain-containing protein</fullName>
    </recommendedName>
</protein>
<dbReference type="InterPro" id="IPR017853">
    <property type="entry name" value="GH"/>
</dbReference>